<dbReference type="InterPro" id="IPR027417">
    <property type="entry name" value="P-loop_NTPase"/>
</dbReference>
<name>A0ABP3KU39_9LACT</name>
<dbReference type="Pfam" id="PF13361">
    <property type="entry name" value="UvrD_C"/>
    <property type="match status" value="1"/>
</dbReference>
<dbReference type="Proteomes" id="UP001410648">
    <property type="component" value="Unassembled WGS sequence"/>
</dbReference>
<organism evidence="11 12">
    <name type="scientific">Alkalibacterium indicireducens</name>
    <dbReference type="NCBI Taxonomy" id="398758"/>
    <lineage>
        <taxon>Bacteria</taxon>
        <taxon>Bacillati</taxon>
        <taxon>Bacillota</taxon>
        <taxon>Bacilli</taxon>
        <taxon>Lactobacillales</taxon>
        <taxon>Carnobacteriaceae</taxon>
        <taxon>Alkalibacterium</taxon>
    </lineage>
</organism>
<evidence type="ECO:0000256" key="2">
    <source>
        <dbReference type="ARBA" id="ARBA00022801"/>
    </source>
</evidence>
<dbReference type="InterPro" id="IPR014017">
    <property type="entry name" value="DNA_helicase_UvrD-like_C"/>
</dbReference>
<dbReference type="PROSITE" id="PS51198">
    <property type="entry name" value="UVRD_HELICASE_ATP_BIND"/>
    <property type="match status" value="1"/>
</dbReference>
<dbReference type="EC" id="5.6.2.4" evidence="7"/>
<evidence type="ECO:0000259" key="10">
    <source>
        <dbReference type="PROSITE" id="PS51198"/>
    </source>
</evidence>
<evidence type="ECO:0000256" key="1">
    <source>
        <dbReference type="ARBA" id="ARBA00022741"/>
    </source>
</evidence>
<keyword evidence="1 9" id="KW-0547">Nucleotide-binding</keyword>
<keyword evidence="3 9" id="KW-0347">Helicase</keyword>
<dbReference type="InterPro" id="IPR000212">
    <property type="entry name" value="DNA_helicase_UvrD/REP"/>
</dbReference>
<dbReference type="GO" id="GO:0004386">
    <property type="term" value="F:helicase activity"/>
    <property type="evidence" value="ECO:0007669"/>
    <property type="project" value="UniProtKB-KW"/>
</dbReference>
<evidence type="ECO:0000256" key="7">
    <source>
        <dbReference type="ARBA" id="ARBA00034808"/>
    </source>
</evidence>
<proteinExistence type="predicted"/>
<dbReference type="Gene3D" id="3.40.50.300">
    <property type="entry name" value="P-loop containing nucleotide triphosphate hydrolases"/>
    <property type="match status" value="2"/>
</dbReference>
<comment type="catalytic activity">
    <reaction evidence="8">
        <text>ATP + H2O = ADP + phosphate + H(+)</text>
        <dbReference type="Rhea" id="RHEA:13065"/>
        <dbReference type="ChEBI" id="CHEBI:15377"/>
        <dbReference type="ChEBI" id="CHEBI:15378"/>
        <dbReference type="ChEBI" id="CHEBI:30616"/>
        <dbReference type="ChEBI" id="CHEBI:43474"/>
        <dbReference type="ChEBI" id="CHEBI:456216"/>
        <dbReference type="EC" id="5.6.2.4"/>
    </reaction>
</comment>
<evidence type="ECO:0000256" key="8">
    <source>
        <dbReference type="ARBA" id="ARBA00048988"/>
    </source>
</evidence>
<dbReference type="PANTHER" id="PTHR11070">
    <property type="entry name" value="UVRD / RECB / PCRA DNA HELICASE FAMILY MEMBER"/>
    <property type="match status" value="1"/>
</dbReference>
<keyword evidence="4 9" id="KW-0067">ATP-binding</keyword>
<keyword evidence="12" id="KW-1185">Reference proteome</keyword>
<evidence type="ECO:0000256" key="3">
    <source>
        <dbReference type="ARBA" id="ARBA00022806"/>
    </source>
</evidence>
<evidence type="ECO:0000256" key="4">
    <source>
        <dbReference type="ARBA" id="ARBA00022840"/>
    </source>
</evidence>
<reference evidence="12" key="1">
    <citation type="journal article" date="2019" name="Int. J. Syst. Evol. Microbiol.">
        <title>The Global Catalogue of Microorganisms (GCM) 10K type strain sequencing project: providing services to taxonomists for standard genome sequencing and annotation.</title>
        <authorList>
            <consortium name="The Broad Institute Genomics Platform"/>
            <consortium name="The Broad Institute Genome Sequencing Center for Infectious Disease"/>
            <person name="Wu L."/>
            <person name="Ma J."/>
        </authorList>
    </citation>
    <scope>NUCLEOTIDE SEQUENCE [LARGE SCALE GENOMIC DNA]</scope>
    <source>
        <strain evidence="12">JCM 14232</strain>
    </source>
</reference>
<comment type="caution">
    <text evidence="11">The sequence shown here is derived from an EMBL/GenBank/DDBJ whole genome shotgun (WGS) entry which is preliminary data.</text>
</comment>
<dbReference type="RefSeq" id="WP_346024744.1">
    <property type="nucleotide sequence ID" value="NZ_BAAADA010000113.1"/>
</dbReference>
<accession>A0ABP3KU39</accession>
<dbReference type="Pfam" id="PF00580">
    <property type="entry name" value="UvrD-helicase"/>
    <property type="match status" value="1"/>
</dbReference>
<dbReference type="InterPro" id="IPR014016">
    <property type="entry name" value="UvrD-like_ATP-bd"/>
</dbReference>
<keyword evidence="2 9" id="KW-0378">Hydrolase</keyword>
<feature type="domain" description="UvrD-like helicase ATP-binding" evidence="10">
    <location>
        <begin position="1"/>
        <end position="309"/>
    </location>
</feature>
<comment type="catalytic activity">
    <reaction evidence="6">
        <text>Couples ATP hydrolysis with the unwinding of duplex DNA by translocating in the 3'-5' direction.</text>
        <dbReference type="EC" id="5.6.2.4"/>
    </reaction>
</comment>
<evidence type="ECO:0000256" key="6">
    <source>
        <dbReference type="ARBA" id="ARBA00034617"/>
    </source>
</evidence>
<dbReference type="PANTHER" id="PTHR11070:SF3">
    <property type="entry name" value="DNA 3'-5' HELICASE"/>
    <property type="match status" value="1"/>
</dbReference>
<protein>
    <recommendedName>
        <fullName evidence="7">DNA 3'-5' helicase</fullName>
        <ecNumber evidence="7">5.6.2.4</ecNumber>
    </recommendedName>
</protein>
<evidence type="ECO:0000256" key="5">
    <source>
        <dbReference type="ARBA" id="ARBA00023235"/>
    </source>
</evidence>
<evidence type="ECO:0000313" key="11">
    <source>
        <dbReference type="EMBL" id="GAA0485644.1"/>
    </source>
</evidence>
<keyword evidence="5" id="KW-0413">Isomerase</keyword>
<evidence type="ECO:0000256" key="9">
    <source>
        <dbReference type="PROSITE-ProRule" id="PRU00560"/>
    </source>
</evidence>
<dbReference type="EMBL" id="BAAADA010000113">
    <property type="protein sequence ID" value="GAA0485644.1"/>
    <property type="molecule type" value="Genomic_DNA"/>
</dbReference>
<evidence type="ECO:0000313" key="12">
    <source>
        <dbReference type="Proteomes" id="UP001410648"/>
    </source>
</evidence>
<feature type="binding site" evidence="9">
    <location>
        <begin position="19"/>
        <end position="26"/>
    </location>
    <ligand>
        <name>ATP</name>
        <dbReference type="ChEBI" id="CHEBI:30616"/>
    </ligand>
</feature>
<gene>
    <name evidence="11" type="ORF">GCM10008936_13180</name>
</gene>
<dbReference type="SUPFAM" id="SSF52540">
    <property type="entry name" value="P-loop containing nucleoside triphosphate hydrolases"/>
    <property type="match status" value="1"/>
</dbReference>
<sequence length="583" mass="67552">MIITAKDKININEDFKVEAGPGAGKTEFLVNHIKSIIDNSERLSNSRKIACITYTNIAVETILKRVGKNASNMIEVTTIHSFLYKNVVKPYCSFIPEEYELFAKKVKGHDDLYISSKYIREWFEDGDFSGLKHPNSKNQILGFPAMTQALQSWLLSMKCTFNNETLTFECENTKAVGYDKDNKPIRLNKKNLEVLSSKIIDLKRIYWRKGKLDHNDVLYFSYVLIDQYPFILEILRAKFPYMFIDEYQDTNPIQSYILDQIRKKETVVGVIGDKAQSIYAFQGANPHLFESFNTGDSCHYTINNNYRCSNKIIKLLNDIREDIIQESTEEKNCGEVVIYVGDRIKAYKKACEECQGGTVTSLSRDNITSNAMKKEIDNHNLNKKLLDQFNMDDSNNKRRDYILSFIGAIELAQNGNIKESIKKIEWIFRNENDPKKVALFSLSKILAFYEKYCDKSLMDFYNLISNALESSLPKVTRGAPKIFYENVSYKEIAICINITEDSSNHVTIHKAKGAEFDAVFIVDSKYLKKFLIEPDLNRNEEHRVFYVALSRARDRLFIQLDELKPSEEKAIKHRYPYLIFDRV</sequence>